<protein>
    <recommendedName>
        <fullName evidence="4">DUF2490 domain-containing protein</fullName>
    </recommendedName>
</protein>
<organism evidence="2 3">
    <name type="scientific">Candidatus Methylobacter favarea</name>
    <dbReference type="NCBI Taxonomy" id="2707345"/>
    <lineage>
        <taxon>Bacteria</taxon>
        <taxon>Pseudomonadati</taxon>
        <taxon>Pseudomonadota</taxon>
        <taxon>Gammaproteobacteria</taxon>
        <taxon>Methylococcales</taxon>
        <taxon>Methylococcaceae</taxon>
        <taxon>Methylobacter</taxon>
    </lineage>
</organism>
<dbReference type="Proteomes" id="UP000494216">
    <property type="component" value="Unassembled WGS sequence"/>
</dbReference>
<keyword evidence="1" id="KW-0732">Signal</keyword>
<dbReference type="AlphaFoldDB" id="A0A8S0XFK6"/>
<dbReference type="Pfam" id="PF10677">
    <property type="entry name" value="DUF2490"/>
    <property type="match status" value="1"/>
</dbReference>
<accession>A0A8S0XFK6</accession>
<sequence>MASLMSFVSLLSTAVIADDLFQDAGSWLQVVGEGSLKMIDPGLEKGRLWLEGQSRFDDDWGHWYQGMVRAAVGYSLSDRATIWAGYTWLPTQNVGHPYVAQQDAWPAFRYILPTSVGTVTFRTMIETNFLPGNGNDVRVRPRQMLRFMHPLESEPRLSLITWDEVFVRANTTPAGGQAGFDQNRAFAGLGWTFNKSFRAEAGYLNQYLDDATHANNTMHHLIMGSLYINF</sequence>
<gene>
    <name evidence="2" type="ORF">METHB2_220039</name>
</gene>
<proteinExistence type="predicted"/>
<dbReference type="InterPro" id="IPR019619">
    <property type="entry name" value="DUF2490"/>
</dbReference>
<feature type="chain" id="PRO_5035933249" description="DUF2490 domain-containing protein" evidence="1">
    <location>
        <begin position="18"/>
        <end position="230"/>
    </location>
</feature>
<evidence type="ECO:0000313" key="3">
    <source>
        <dbReference type="Proteomes" id="UP000494216"/>
    </source>
</evidence>
<comment type="caution">
    <text evidence="2">The sequence shown here is derived from an EMBL/GenBank/DDBJ whole genome shotgun (WGS) entry which is preliminary data.</text>
</comment>
<reference evidence="2 3" key="1">
    <citation type="submission" date="2020-02" db="EMBL/GenBank/DDBJ databases">
        <authorList>
            <person name="Hogendoorn C."/>
        </authorList>
    </citation>
    <scope>NUCLEOTIDE SEQUENCE [LARGE SCALE GENOMIC DNA]</scope>
    <source>
        <strain evidence="2">METHB21</strain>
    </source>
</reference>
<name>A0A8S0XFK6_9GAMM</name>
<dbReference type="RefSeq" id="WP_174625396.1">
    <property type="nucleotide sequence ID" value="NZ_CADCXN010000050.1"/>
</dbReference>
<dbReference type="EMBL" id="CADCXN010000050">
    <property type="protein sequence ID" value="CAA9890467.1"/>
    <property type="molecule type" value="Genomic_DNA"/>
</dbReference>
<feature type="signal peptide" evidence="1">
    <location>
        <begin position="1"/>
        <end position="17"/>
    </location>
</feature>
<evidence type="ECO:0000313" key="2">
    <source>
        <dbReference type="EMBL" id="CAA9890467.1"/>
    </source>
</evidence>
<keyword evidence="3" id="KW-1185">Reference proteome</keyword>
<evidence type="ECO:0008006" key="4">
    <source>
        <dbReference type="Google" id="ProtNLM"/>
    </source>
</evidence>
<evidence type="ECO:0000256" key="1">
    <source>
        <dbReference type="SAM" id="SignalP"/>
    </source>
</evidence>